<name>A0A4U5M7L4_STECR</name>
<evidence type="ECO:0000313" key="2">
    <source>
        <dbReference type="EMBL" id="TKR64911.1"/>
    </source>
</evidence>
<organism evidence="2 3">
    <name type="scientific">Steinernema carpocapsae</name>
    <name type="common">Entomopathogenic nematode</name>
    <dbReference type="NCBI Taxonomy" id="34508"/>
    <lineage>
        <taxon>Eukaryota</taxon>
        <taxon>Metazoa</taxon>
        <taxon>Ecdysozoa</taxon>
        <taxon>Nematoda</taxon>
        <taxon>Chromadorea</taxon>
        <taxon>Rhabditida</taxon>
        <taxon>Tylenchina</taxon>
        <taxon>Panagrolaimomorpha</taxon>
        <taxon>Strongyloidoidea</taxon>
        <taxon>Steinernematidae</taxon>
        <taxon>Steinernema</taxon>
    </lineage>
</organism>
<dbReference type="AlphaFoldDB" id="A0A4U5M7L4"/>
<sequence>MRGSCLVVLLIAVGAINVSCRYDAKIELKIETSRCHKSGTDAAVNFWFTEGQIGNGWSRFPNSLLMGPYGFDGSGDNLESGAYDYLSQNEAGNGAERAAQTMSIMIIKMIPGHIFTRISDGWKPASVWAKWTGSAGGTYTKTFTFPRSCNQGWVDTYDYYALTTDGVMYRFKNSESKGVYELIGGQHSGVEVV</sequence>
<feature type="chain" id="PRO_5020911464" description="DOMON domain-containing protein" evidence="1">
    <location>
        <begin position="21"/>
        <end position="193"/>
    </location>
</feature>
<evidence type="ECO:0008006" key="4">
    <source>
        <dbReference type="Google" id="ProtNLM"/>
    </source>
</evidence>
<proteinExistence type="predicted"/>
<dbReference type="OrthoDB" id="10593417at2759"/>
<reference evidence="2 3" key="1">
    <citation type="journal article" date="2015" name="Genome Biol.">
        <title>Comparative genomics of Steinernema reveals deeply conserved gene regulatory networks.</title>
        <authorList>
            <person name="Dillman A.R."/>
            <person name="Macchietto M."/>
            <person name="Porter C.F."/>
            <person name="Rogers A."/>
            <person name="Williams B."/>
            <person name="Antoshechkin I."/>
            <person name="Lee M.M."/>
            <person name="Goodwin Z."/>
            <person name="Lu X."/>
            <person name="Lewis E.E."/>
            <person name="Goodrich-Blair H."/>
            <person name="Stock S.P."/>
            <person name="Adams B.J."/>
            <person name="Sternberg P.W."/>
            <person name="Mortazavi A."/>
        </authorList>
    </citation>
    <scope>NUCLEOTIDE SEQUENCE [LARGE SCALE GENOMIC DNA]</scope>
    <source>
        <strain evidence="2 3">ALL</strain>
    </source>
</reference>
<accession>A0A4U5M7L4</accession>
<gene>
    <name evidence="2" type="ORF">L596_025386</name>
</gene>
<evidence type="ECO:0000313" key="3">
    <source>
        <dbReference type="Proteomes" id="UP000298663"/>
    </source>
</evidence>
<comment type="caution">
    <text evidence="2">The sequence shown here is derived from an EMBL/GenBank/DDBJ whole genome shotgun (WGS) entry which is preliminary data.</text>
</comment>
<dbReference type="EMBL" id="AZBU02000009">
    <property type="protein sequence ID" value="TKR64911.1"/>
    <property type="molecule type" value="Genomic_DNA"/>
</dbReference>
<keyword evidence="3" id="KW-1185">Reference proteome</keyword>
<feature type="signal peptide" evidence="1">
    <location>
        <begin position="1"/>
        <end position="20"/>
    </location>
</feature>
<keyword evidence="1" id="KW-0732">Signal</keyword>
<protein>
    <recommendedName>
        <fullName evidence="4">DOMON domain-containing protein</fullName>
    </recommendedName>
</protein>
<dbReference type="Proteomes" id="UP000298663">
    <property type="component" value="Unassembled WGS sequence"/>
</dbReference>
<evidence type="ECO:0000256" key="1">
    <source>
        <dbReference type="SAM" id="SignalP"/>
    </source>
</evidence>
<reference evidence="2 3" key="2">
    <citation type="journal article" date="2019" name="G3 (Bethesda)">
        <title>Hybrid Assembly of the Genome of the Entomopathogenic Nematode Steinernema carpocapsae Identifies the X-Chromosome.</title>
        <authorList>
            <person name="Serra L."/>
            <person name="Macchietto M."/>
            <person name="Macias-Munoz A."/>
            <person name="McGill C.J."/>
            <person name="Rodriguez I.M."/>
            <person name="Rodriguez B."/>
            <person name="Murad R."/>
            <person name="Mortazavi A."/>
        </authorList>
    </citation>
    <scope>NUCLEOTIDE SEQUENCE [LARGE SCALE GENOMIC DNA]</scope>
    <source>
        <strain evidence="2 3">ALL</strain>
    </source>
</reference>